<evidence type="ECO:0000256" key="1">
    <source>
        <dbReference type="SAM" id="Phobius"/>
    </source>
</evidence>
<protein>
    <recommendedName>
        <fullName evidence="4">ABC transporter permease</fullName>
    </recommendedName>
</protein>
<feature type="transmembrane region" description="Helical" evidence="1">
    <location>
        <begin position="114"/>
        <end position="135"/>
    </location>
</feature>
<dbReference type="OrthoDB" id="9815855at2"/>
<keyword evidence="1" id="KW-1133">Transmembrane helix</keyword>
<feature type="transmembrane region" description="Helical" evidence="1">
    <location>
        <begin position="21"/>
        <end position="41"/>
    </location>
</feature>
<dbReference type="GO" id="GO:0140359">
    <property type="term" value="F:ABC-type transporter activity"/>
    <property type="evidence" value="ECO:0007669"/>
    <property type="project" value="InterPro"/>
</dbReference>
<dbReference type="Pfam" id="PF12679">
    <property type="entry name" value="ABC2_membrane_2"/>
    <property type="match status" value="1"/>
</dbReference>
<dbReference type="GO" id="GO:0005886">
    <property type="term" value="C:plasma membrane"/>
    <property type="evidence" value="ECO:0007669"/>
    <property type="project" value="UniProtKB-SubCell"/>
</dbReference>
<keyword evidence="1" id="KW-0812">Transmembrane</keyword>
<keyword evidence="1" id="KW-0472">Membrane</keyword>
<dbReference type="Proteomes" id="UP000238916">
    <property type="component" value="Unassembled WGS sequence"/>
</dbReference>
<evidence type="ECO:0000313" key="2">
    <source>
        <dbReference type="EMBL" id="SPF43288.1"/>
    </source>
</evidence>
<feature type="transmembrane region" description="Helical" evidence="1">
    <location>
        <begin position="142"/>
        <end position="167"/>
    </location>
</feature>
<reference evidence="3" key="1">
    <citation type="submission" date="2018-02" db="EMBL/GenBank/DDBJ databases">
        <authorList>
            <person name="Hausmann B."/>
        </authorList>
    </citation>
    <scope>NUCLEOTIDE SEQUENCE [LARGE SCALE GENOMIC DNA]</scope>
    <source>
        <strain evidence="3">Peat soil MAG SbF1</strain>
    </source>
</reference>
<organism evidence="2 3">
    <name type="scientific">Candidatus Desulfosporosinus infrequens</name>
    <dbReference type="NCBI Taxonomy" id="2043169"/>
    <lineage>
        <taxon>Bacteria</taxon>
        <taxon>Bacillati</taxon>
        <taxon>Bacillota</taxon>
        <taxon>Clostridia</taxon>
        <taxon>Eubacteriales</taxon>
        <taxon>Desulfitobacteriaceae</taxon>
        <taxon>Desulfosporosinus</taxon>
    </lineage>
</organism>
<dbReference type="PANTHER" id="PTHR43471">
    <property type="entry name" value="ABC TRANSPORTER PERMEASE"/>
    <property type="match status" value="1"/>
</dbReference>
<dbReference type="AlphaFoldDB" id="A0A2U3KUG5"/>
<feature type="transmembrane region" description="Helical" evidence="1">
    <location>
        <begin position="270"/>
        <end position="290"/>
    </location>
</feature>
<dbReference type="EMBL" id="OMOF01000202">
    <property type="protein sequence ID" value="SPF43288.1"/>
    <property type="molecule type" value="Genomic_DNA"/>
</dbReference>
<feature type="transmembrane region" description="Helical" evidence="1">
    <location>
        <begin position="53"/>
        <end position="79"/>
    </location>
</feature>
<evidence type="ECO:0008006" key="4">
    <source>
        <dbReference type="Google" id="ProtNLM"/>
    </source>
</evidence>
<evidence type="ECO:0000313" key="3">
    <source>
        <dbReference type="Proteomes" id="UP000238916"/>
    </source>
</evidence>
<feature type="transmembrane region" description="Helical" evidence="1">
    <location>
        <begin position="173"/>
        <end position="195"/>
    </location>
</feature>
<dbReference type="PANTHER" id="PTHR43471:SF12">
    <property type="entry name" value="HYPOTHETICAL MEMBRANE PROTEIN, CONSERVED"/>
    <property type="match status" value="1"/>
</dbReference>
<sequence length="301" mass="32865">MIVNPVLAKELRDRVRTWRSPFIMTIYSLALAGIGGLNYYFQTMYSFGGTQALRLGLMTFAFLAVVQLILIGFLAPGMTASIISGERERQTWALLLVTRLSPLSIVVGKLLSAISYIVLLILVSTPIYSTVFLFGAVDMRNLLLIVLVSLATTVTLASIGLFCSALFKRTITAIIISYLLTFFLFAGTLISAGVIQSLDREKWSRLNQAPPTPFIVNFNPLVALGSALPEGVEVVPFSRTVVRSTAVLTINGQTMSTQVKPVEPRPVWQVNLMLDALISLVCLGLTVWLIRPLRAGNKKGG</sequence>
<gene>
    <name evidence="2" type="ORF">SBF1_2800008</name>
</gene>
<proteinExistence type="predicted"/>
<accession>A0A2U3KUG5</accession>
<name>A0A2U3KUG5_9FIRM</name>